<accession>A0ABM5TCZ6</accession>
<feature type="region of interest" description="Disordered" evidence="1">
    <location>
        <begin position="1"/>
        <end position="20"/>
    </location>
</feature>
<gene>
    <name evidence="2" type="ORF">ABB07_01060</name>
</gene>
<evidence type="ECO:0000313" key="2">
    <source>
        <dbReference type="EMBL" id="AKJ08676.1"/>
    </source>
</evidence>
<evidence type="ECO:0008006" key="4">
    <source>
        <dbReference type="Google" id="ProtNLM"/>
    </source>
</evidence>
<sequence>MSASPALSEAPLDRPPVRPASPSWVLRTDRLVLRGAAFEGVVTVRRAAGVVRMLKFTARSVDAVDLDVTAGRGRAAMRLRTGHRTTATLKRGGSRRVVTLYVRRLSGTVTGLGGAPLPADRTVTITPDAVPDWLSDPAVPARTFTFTDATVAQIAQFGGDLSVRGAVYRAAGG</sequence>
<reference evidence="2 3" key="1">
    <citation type="journal article" date="2015" name="ISME J.">
        <title>Draft Genome Sequence of Streptomyces incarnatus NRRL8089, which Produces the Nucleoside Antibiotic Sinefungin.</title>
        <authorList>
            <person name="Oshima K."/>
            <person name="Hattori M."/>
            <person name="Shimizu H."/>
            <person name="Fukuda K."/>
            <person name="Nemoto M."/>
            <person name="Inagaki K."/>
            <person name="Tamura T."/>
        </authorList>
    </citation>
    <scope>NUCLEOTIDE SEQUENCE [LARGE SCALE GENOMIC DNA]</scope>
    <source>
        <strain evidence="2 3">NRRL 8089</strain>
    </source>
</reference>
<dbReference type="EMBL" id="CP011497">
    <property type="protein sequence ID" value="AKJ08676.1"/>
    <property type="molecule type" value="Genomic_DNA"/>
</dbReference>
<keyword evidence="3" id="KW-1185">Reference proteome</keyword>
<evidence type="ECO:0000313" key="3">
    <source>
        <dbReference type="Proteomes" id="UP000035366"/>
    </source>
</evidence>
<dbReference type="Proteomes" id="UP000035366">
    <property type="component" value="Chromosome"/>
</dbReference>
<organism evidence="2 3">
    <name type="scientific">Streptomyces incarnatus</name>
    <dbReference type="NCBI Taxonomy" id="665007"/>
    <lineage>
        <taxon>Bacteria</taxon>
        <taxon>Bacillati</taxon>
        <taxon>Actinomycetota</taxon>
        <taxon>Actinomycetes</taxon>
        <taxon>Kitasatosporales</taxon>
        <taxon>Streptomycetaceae</taxon>
        <taxon>Streptomyces</taxon>
    </lineage>
</organism>
<protein>
    <recommendedName>
        <fullName evidence="4">Htaa domain-containing protein</fullName>
    </recommendedName>
</protein>
<name>A0ABM5TCZ6_9ACTN</name>
<evidence type="ECO:0000256" key="1">
    <source>
        <dbReference type="SAM" id="MobiDB-lite"/>
    </source>
</evidence>
<proteinExistence type="predicted"/>